<evidence type="ECO:0000313" key="8">
    <source>
        <dbReference type="Proteomes" id="UP000192042"/>
    </source>
</evidence>
<feature type="domain" description="RNA polymerase sigma-70 region 2" evidence="5">
    <location>
        <begin position="21"/>
        <end position="85"/>
    </location>
</feature>
<sequence>MNDQDLWCLDPVRTSPLGMAFQQYAQELQRFLHRRLGCPDTAADLMQETFLRVAQLPSSTQPDNPRAYLFRIASNLATDAMRRQQVRSAYELGDVETGEIASHAPSQETALEARQQCRLLREAVATLPAKCRIVFLLHKSEHLSYGEIAGRLSISKSAVEKHMSKALAHCRDYMDRAGR</sequence>
<accession>A0A1W1IAT9</accession>
<dbReference type="STRING" id="1325564.NSJP_3943"/>
<dbReference type="Pfam" id="PF04542">
    <property type="entry name" value="Sigma70_r2"/>
    <property type="match status" value="1"/>
</dbReference>
<organism evidence="7 8">
    <name type="scientific">Nitrospira japonica</name>
    <dbReference type="NCBI Taxonomy" id="1325564"/>
    <lineage>
        <taxon>Bacteria</taxon>
        <taxon>Pseudomonadati</taxon>
        <taxon>Nitrospirota</taxon>
        <taxon>Nitrospiria</taxon>
        <taxon>Nitrospirales</taxon>
        <taxon>Nitrospiraceae</taxon>
        <taxon>Nitrospira</taxon>
    </lineage>
</organism>
<dbReference type="GO" id="GO:0003677">
    <property type="term" value="F:DNA binding"/>
    <property type="evidence" value="ECO:0007669"/>
    <property type="project" value="InterPro"/>
</dbReference>
<dbReference type="NCBIfam" id="TIGR02937">
    <property type="entry name" value="sigma70-ECF"/>
    <property type="match status" value="1"/>
</dbReference>
<evidence type="ECO:0000256" key="3">
    <source>
        <dbReference type="ARBA" id="ARBA00023082"/>
    </source>
</evidence>
<keyword evidence="3" id="KW-0731">Sigma factor</keyword>
<evidence type="ECO:0000313" key="7">
    <source>
        <dbReference type="EMBL" id="SLM50110.1"/>
    </source>
</evidence>
<proteinExistence type="inferred from homology"/>
<comment type="similarity">
    <text evidence="1">Belongs to the sigma-70 factor family. ECF subfamily.</text>
</comment>
<dbReference type="Proteomes" id="UP000192042">
    <property type="component" value="Chromosome I"/>
</dbReference>
<evidence type="ECO:0000256" key="2">
    <source>
        <dbReference type="ARBA" id="ARBA00023015"/>
    </source>
</evidence>
<dbReference type="GO" id="GO:0006352">
    <property type="term" value="P:DNA-templated transcription initiation"/>
    <property type="evidence" value="ECO:0007669"/>
    <property type="project" value="InterPro"/>
</dbReference>
<dbReference type="InterPro" id="IPR013324">
    <property type="entry name" value="RNA_pol_sigma_r3/r4-like"/>
</dbReference>
<dbReference type="Pfam" id="PF08281">
    <property type="entry name" value="Sigma70_r4_2"/>
    <property type="match status" value="1"/>
</dbReference>
<dbReference type="EMBL" id="LT828648">
    <property type="protein sequence ID" value="SLM50110.1"/>
    <property type="molecule type" value="Genomic_DNA"/>
</dbReference>
<dbReference type="GO" id="GO:0016987">
    <property type="term" value="F:sigma factor activity"/>
    <property type="evidence" value="ECO:0007669"/>
    <property type="project" value="UniProtKB-KW"/>
</dbReference>
<evidence type="ECO:0000259" key="5">
    <source>
        <dbReference type="Pfam" id="PF04542"/>
    </source>
</evidence>
<dbReference type="InterPro" id="IPR013249">
    <property type="entry name" value="RNA_pol_sigma70_r4_t2"/>
</dbReference>
<dbReference type="PANTHER" id="PTHR43133:SF63">
    <property type="entry name" value="RNA POLYMERASE SIGMA FACTOR FECI-RELATED"/>
    <property type="match status" value="1"/>
</dbReference>
<keyword evidence="4" id="KW-0804">Transcription</keyword>
<evidence type="ECO:0000259" key="6">
    <source>
        <dbReference type="Pfam" id="PF08281"/>
    </source>
</evidence>
<name>A0A1W1IAT9_9BACT</name>
<keyword evidence="8" id="KW-1185">Reference proteome</keyword>
<feature type="domain" description="RNA polymerase sigma factor 70 region 4 type 2" evidence="6">
    <location>
        <begin position="118"/>
        <end position="170"/>
    </location>
</feature>
<dbReference type="PANTHER" id="PTHR43133">
    <property type="entry name" value="RNA POLYMERASE ECF-TYPE SIGMA FACTO"/>
    <property type="match status" value="1"/>
</dbReference>
<dbReference type="InterPro" id="IPR007627">
    <property type="entry name" value="RNA_pol_sigma70_r2"/>
</dbReference>
<evidence type="ECO:0000256" key="1">
    <source>
        <dbReference type="ARBA" id="ARBA00010641"/>
    </source>
</evidence>
<evidence type="ECO:0000256" key="4">
    <source>
        <dbReference type="ARBA" id="ARBA00023163"/>
    </source>
</evidence>
<dbReference type="SUPFAM" id="SSF88946">
    <property type="entry name" value="Sigma2 domain of RNA polymerase sigma factors"/>
    <property type="match status" value="1"/>
</dbReference>
<keyword evidence="2" id="KW-0805">Transcription regulation</keyword>
<dbReference type="InterPro" id="IPR039425">
    <property type="entry name" value="RNA_pol_sigma-70-like"/>
</dbReference>
<gene>
    <name evidence="7" type="ORF">NSJP_3943</name>
</gene>
<dbReference type="InterPro" id="IPR013325">
    <property type="entry name" value="RNA_pol_sigma_r2"/>
</dbReference>
<dbReference type="Gene3D" id="1.10.1740.10">
    <property type="match status" value="1"/>
</dbReference>
<reference evidence="7 8" key="1">
    <citation type="submission" date="2017-03" db="EMBL/GenBank/DDBJ databases">
        <authorList>
            <person name="Afonso C.L."/>
            <person name="Miller P.J."/>
            <person name="Scott M.A."/>
            <person name="Spackman E."/>
            <person name="Goraichik I."/>
            <person name="Dimitrov K.M."/>
            <person name="Suarez D.L."/>
            <person name="Swayne D.E."/>
        </authorList>
    </citation>
    <scope>NUCLEOTIDE SEQUENCE [LARGE SCALE GENOMIC DNA]</scope>
    <source>
        <strain evidence="7">Genome sequencing of Nitrospira japonica strain NJ11</strain>
    </source>
</reference>
<dbReference type="InterPro" id="IPR036388">
    <property type="entry name" value="WH-like_DNA-bd_sf"/>
</dbReference>
<dbReference type="AlphaFoldDB" id="A0A1W1IAT9"/>
<dbReference type="Gene3D" id="1.10.10.10">
    <property type="entry name" value="Winged helix-like DNA-binding domain superfamily/Winged helix DNA-binding domain"/>
    <property type="match status" value="1"/>
</dbReference>
<protein>
    <submittedName>
        <fullName evidence="7">RNA polymerase, sigma-24 subunit, ECF subfamily</fullName>
    </submittedName>
</protein>
<dbReference type="SUPFAM" id="SSF88659">
    <property type="entry name" value="Sigma3 and sigma4 domains of RNA polymerase sigma factors"/>
    <property type="match status" value="1"/>
</dbReference>
<dbReference type="InterPro" id="IPR014284">
    <property type="entry name" value="RNA_pol_sigma-70_dom"/>
</dbReference>
<dbReference type="KEGG" id="nja:NSJP_3943"/>
<dbReference type="CDD" id="cd06171">
    <property type="entry name" value="Sigma70_r4"/>
    <property type="match status" value="1"/>
</dbReference>